<dbReference type="Gene3D" id="2.30.30.110">
    <property type="match status" value="1"/>
</dbReference>
<dbReference type="PANTHER" id="PTHR33988">
    <property type="entry name" value="ENDORIBONUCLEASE MAZF-RELATED"/>
    <property type="match status" value="1"/>
</dbReference>
<evidence type="ECO:0000256" key="2">
    <source>
        <dbReference type="ARBA" id="ARBA00022649"/>
    </source>
</evidence>
<reference evidence="3 4" key="1">
    <citation type="journal article" date="2019" name="Microorganisms">
        <title>Paenibacillus lutrae sp. nov., A Chitinolytic Species Isolated from A River Otter in Castril Natural Park, Granada, Spain.</title>
        <authorList>
            <person name="Rodriguez M."/>
            <person name="Reina J.C."/>
            <person name="Bejar V."/>
            <person name="Llamas I."/>
        </authorList>
    </citation>
    <scope>NUCLEOTIDE SEQUENCE [LARGE SCALE GENOMIC DNA]</scope>
    <source>
        <strain evidence="3 4">N10</strain>
    </source>
</reference>
<dbReference type="AlphaFoldDB" id="A0A7X3FLW3"/>
<dbReference type="GO" id="GO:0006402">
    <property type="term" value="P:mRNA catabolic process"/>
    <property type="evidence" value="ECO:0007669"/>
    <property type="project" value="TreeGrafter"/>
</dbReference>
<evidence type="ECO:0008006" key="5">
    <source>
        <dbReference type="Google" id="ProtNLM"/>
    </source>
</evidence>
<evidence type="ECO:0000313" key="4">
    <source>
        <dbReference type="Proteomes" id="UP000490800"/>
    </source>
</evidence>
<keyword evidence="4" id="KW-1185">Reference proteome</keyword>
<comment type="caution">
    <text evidence="3">The sequence shown here is derived from an EMBL/GenBank/DDBJ whole genome shotgun (WGS) entry which is preliminary data.</text>
</comment>
<keyword evidence="2" id="KW-1277">Toxin-antitoxin system</keyword>
<dbReference type="GO" id="GO:0016075">
    <property type="term" value="P:rRNA catabolic process"/>
    <property type="evidence" value="ECO:0007669"/>
    <property type="project" value="TreeGrafter"/>
</dbReference>
<gene>
    <name evidence="3" type="ORF">EDM21_21790</name>
</gene>
<protein>
    <recommendedName>
        <fullName evidence="5">Type II toxin-antitoxin system PemK/MazF family toxin</fullName>
    </recommendedName>
</protein>
<dbReference type="SUPFAM" id="SSF50118">
    <property type="entry name" value="Cell growth inhibitor/plasmid maintenance toxic component"/>
    <property type="match status" value="1"/>
</dbReference>
<dbReference type="EMBL" id="RHLK01000018">
    <property type="protein sequence ID" value="MVP02116.1"/>
    <property type="molecule type" value="Genomic_DNA"/>
</dbReference>
<dbReference type="InterPro" id="IPR011067">
    <property type="entry name" value="Plasmid_toxin/cell-grow_inhib"/>
</dbReference>
<name>A0A7X3FLW3_9BACL</name>
<dbReference type="InterPro" id="IPR003477">
    <property type="entry name" value="PemK-like"/>
</dbReference>
<accession>A0A7X3FLW3</accession>
<dbReference type="GO" id="GO:0003677">
    <property type="term" value="F:DNA binding"/>
    <property type="evidence" value="ECO:0007669"/>
    <property type="project" value="InterPro"/>
</dbReference>
<dbReference type="Proteomes" id="UP000490800">
    <property type="component" value="Unassembled WGS sequence"/>
</dbReference>
<comment type="similarity">
    <text evidence="1">Belongs to the PemK/MazF family.</text>
</comment>
<dbReference type="Pfam" id="PF02452">
    <property type="entry name" value="PemK_toxin"/>
    <property type="match status" value="1"/>
</dbReference>
<evidence type="ECO:0000313" key="3">
    <source>
        <dbReference type="EMBL" id="MVP02116.1"/>
    </source>
</evidence>
<proteinExistence type="inferred from homology"/>
<sequence>MILGGETLSSFRKQEWNQGRSFKRGEVYFVKLPPEPQIGNETSKVMHGDHRVVVLYDSTYPRKTVTVVPITSLNNKLGQPKQTLPNDLKLFKTDYNNAGTPFKGTIMNDSLIKPEQIRTISRDYLERHVGEMLPEDMTQLDLRLISVLSLENTIQKLIERRVEELSRINDKDSAREMD</sequence>
<evidence type="ECO:0000256" key="1">
    <source>
        <dbReference type="ARBA" id="ARBA00007521"/>
    </source>
</evidence>
<organism evidence="3 4">
    <name type="scientific">Paenibacillus lutrae</name>
    <dbReference type="NCBI Taxonomy" id="2078573"/>
    <lineage>
        <taxon>Bacteria</taxon>
        <taxon>Bacillati</taxon>
        <taxon>Bacillota</taxon>
        <taxon>Bacilli</taxon>
        <taxon>Bacillales</taxon>
        <taxon>Paenibacillaceae</taxon>
        <taxon>Paenibacillus</taxon>
    </lineage>
</organism>
<dbReference type="GO" id="GO:0004521">
    <property type="term" value="F:RNA endonuclease activity"/>
    <property type="evidence" value="ECO:0007669"/>
    <property type="project" value="TreeGrafter"/>
</dbReference>